<feature type="domain" description="C-type lectin" evidence="1">
    <location>
        <begin position="46"/>
        <end position="143"/>
    </location>
</feature>
<reference evidence="2" key="2">
    <citation type="submission" date="2025-08" db="UniProtKB">
        <authorList>
            <consortium name="Ensembl"/>
        </authorList>
    </citation>
    <scope>IDENTIFICATION</scope>
    <source>
        <strain evidence="2">Guanapo</strain>
    </source>
</reference>
<evidence type="ECO:0000259" key="1">
    <source>
        <dbReference type="PROSITE" id="PS50041"/>
    </source>
</evidence>
<evidence type="ECO:0000313" key="3">
    <source>
        <dbReference type="Proteomes" id="UP000242638"/>
    </source>
</evidence>
<name>A0A3P9NMC1_POERE</name>
<proteinExistence type="predicted"/>
<dbReference type="Proteomes" id="UP000242638">
    <property type="component" value="Unassembled WGS sequence"/>
</dbReference>
<dbReference type="GeneTree" id="ENSGT01030000234892"/>
<reference evidence="3" key="1">
    <citation type="submission" date="2013-11" db="EMBL/GenBank/DDBJ databases">
        <title>The genomic landscape of the Guanapo guppy.</title>
        <authorList>
            <person name="Kuenstner A."/>
            <person name="Dreyer C."/>
        </authorList>
    </citation>
    <scope>NUCLEOTIDE SEQUENCE</scope>
    <source>
        <strain evidence="3">Guanapo</strain>
    </source>
</reference>
<dbReference type="Gene3D" id="3.10.100.10">
    <property type="entry name" value="Mannose-Binding Protein A, subunit A"/>
    <property type="match status" value="1"/>
</dbReference>
<dbReference type="Bgee" id="ENSPREG00000007266">
    <property type="expression patterns" value="Expressed in caudal fin"/>
</dbReference>
<evidence type="ECO:0000313" key="2">
    <source>
        <dbReference type="Ensembl" id="ENSPREP00000010653.1"/>
    </source>
</evidence>
<sequence>MVYNQTSSCWIILNPYKRRKPDVSLSLIIFLFLAQNYLMDCQLYEFHYIKEEKNWTEAQQYCRENHTDLATATNMKDMKRLISISLRDINEAWIGLYDQTNAERAWHWSLPGVEFNKSETNWEKDEPNNKGTGGQNCVIIWRDASDVFISQKMIHHRNTT</sequence>
<dbReference type="InterPro" id="IPR016187">
    <property type="entry name" value="CTDL_fold"/>
</dbReference>
<dbReference type="AlphaFoldDB" id="A0A3P9NMC1"/>
<dbReference type="PANTHER" id="PTHR45784">
    <property type="entry name" value="C-TYPE LECTIN DOMAIN FAMILY 20 MEMBER A-RELATED"/>
    <property type="match status" value="1"/>
</dbReference>
<dbReference type="OMA" id="HCDTELE"/>
<reference evidence="2" key="3">
    <citation type="submission" date="2025-09" db="UniProtKB">
        <authorList>
            <consortium name="Ensembl"/>
        </authorList>
    </citation>
    <scope>IDENTIFICATION</scope>
    <source>
        <strain evidence="2">Guanapo</strain>
    </source>
</reference>
<accession>A0A3P9NMC1</accession>
<dbReference type="Ensembl" id="ENSPRET00000010778.1">
    <property type="protein sequence ID" value="ENSPREP00000010653.1"/>
    <property type="gene ID" value="ENSPREG00000007266.1"/>
</dbReference>
<organism evidence="2 3">
    <name type="scientific">Poecilia reticulata</name>
    <name type="common">Guppy</name>
    <name type="synonym">Acanthophacelus reticulatus</name>
    <dbReference type="NCBI Taxonomy" id="8081"/>
    <lineage>
        <taxon>Eukaryota</taxon>
        <taxon>Metazoa</taxon>
        <taxon>Chordata</taxon>
        <taxon>Craniata</taxon>
        <taxon>Vertebrata</taxon>
        <taxon>Euteleostomi</taxon>
        <taxon>Actinopterygii</taxon>
        <taxon>Neopterygii</taxon>
        <taxon>Teleostei</taxon>
        <taxon>Neoteleostei</taxon>
        <taxon>Acanthomorphata</taxon>
        <taxon>Ovalentaria</taxon>
        <taxon>Atherinomorphae</taxon>
        <taxon>Cyprinodontiformes</taxon>
        <taxon>Poeciliidae</taxon>
        <taxon>Poeciliinae</taxon>
        <taxon>Poecilia</taxon>
    </lineage>
</organism>
<dbReference type="SMART" id="SM00034">
    <property type="entry name" value="CLECT"/>
    <property type="match status" value="1"/>
</dbReference>
<dbReference type="InterPro" id="IPR016186">
    <property type="entry name" value="C-type_lectin-like/link_sf"/>
</dbReference>
<dbReference type="PANTHER" id="PTHR45784:SF3">
    <property type="entry name" value="C-TYPE LECTIN DOMAIN FAMILY 4 MEMBER K-LIKE-RELATED"/>
    <property type="match status" value="1"/>
</dbReference>
<dbReference type="InterPro" id="IPR001304">
    <property type="entry name" value="C-type_lectin-like"/>
</dbReference>
<protein>
    <recommendedName>
        <fullName evidence="1">C-type lectin domain-containing protein</fullName>
    </recommendedName>
</protein>
<keyword evidence="3" id="KW-1185">Reference proteome</keyword>
<dbReference type="SUPFAM" id="SSF56436">
    <property type="entry name" value="C-type lectin-like"/>
    <property type="match status" value="1"/>
</dbReference>
<dbReference type="PROSITE" id="PS50041">
    <property type="entry name" value="C_TYPE_LECTIN_2"/>
    <property type="match status" value="1"/>
</dbReference>
<dbReference type="Pfam" id="PF00059">
    <property type="entry name" value="Lectin_C"/>
    <property type="match status" value="1"/>
</dbReference>